<evidence type="ECO:0000256" key="4">
    <source>
        <dbReference type="ARBA" id="ARBA00022732"/>
    </source>
</evidence>
<keyword evidence="3" id="KW-1230">Viral tail fiber protein</keyword>
<comment type="subunit">
    <text evidence="11">Homotrimer. Interacts with the receptor-recognizing protein Gp38.</text>
</comment>
<evidence type="ECO:0000259" key="13">
    <source>
        <dbReference type="PROSITE" id="PS51688"/>
    </source>
</evidence>
<name>A0A6B9XZB4_9CAUD</name>
<comment type="subcellular location">
    <subcellularLocation>
        <location evidence="1">Virion</location>
    </subcellularLocation>
</comment>
<reference evidence="15" key="1">
    <citation type="submission" date="2019-12" db="EMBL/GenBank/DDBJ databases">
        <authorList>
            <person name="Wang K."/>
            <person name="Tamayo M.G."/>
            <person name="Penner T.V."/>
            <person name="Cook B.W.M."/>
            <person name="Court D.A."/>
            <person name="Theriault S.S."/>
        </authorList>
    </citation>
    <scope>NUCLEOTIDE SEQUENCE [LARGE SCALE GENOMIC DNA]</scope>
</reference>
<dbReference type="InterPro" id="IPR030392">
    <property type="entry name" value="S74_ICA"/>
</dbReference>
<dbReference type="EMBL" id="MN882610">
    <property type="protein sequence ID" value="QHS01615.1"/>
    <property type="molecule type" value="Genomic_DNA"/>
</dbReference>
<evidence type="ECO:0000256" key="5">
    <source>
        <dbReference type="ARBA" id="ARBA00022804"/>
    </source>
</evidence>
<feature type="domain" description="Peptidase S74" evidence="13">
    <location>
        <begin position="749"/>
        <end position="842"/>
    </location>
</feature>
<keyword evidence="5" id="KW-1161">Viral attachment to host cell</keyword>
<dbReference type="InterPro" id="IPR048390">
    <property type="entry name" value="Gp34_trimer"/>
</dbReference>
<evidence type="ECO:0000256" key="8">
    <source>
        <dbReference type="ARBA" id="ARBA00033188"/>
    </source>
</evidence>
<evidence type="ECO:0000256" key="6">
    <source>
        <dbReference type="ARBA" id="ARBA00022844"/>
    </source>
</evidence>
<keyword evidence="6" id="KW-0946">Virion</keyword>
<organism evidence="14 15">
    <name type="scientific">Enterobacter phage vB_EclM_CIP9</name>
    <dbReference type="NCBI Taxonomy" id="2696340"/>
    <lineage>
        <taxon>Viruses</taxon>
        <taxon>Duplodnaviria</taxon>
        <taxon>Heunggongvirae</taxon>
        <taxon>Uroviricota</taxon>
        <taxon>Caudoviricetes</taxon>
        <taxon>Pantevenvirales</taxon>
        <taxon>Straboviridae</taxon>
        <taxon>Tevenvirinae</taxon>
        <taxon>Kanagawavirus</taxon>
        <taxon>Kanagawavirus cipnine</taxon>
    </lineage>
</organism>
<evidence type="ECO:0000313" key="14">
    <source>
        <dbReference type="EMBL" id="QHS01615.1"/>
    </source>
</evidence>
<proteinExistence type="inferred from homology"/>
<dbReference type="CDD" id="cd19958">
    <property type="entry name" value="pyocin_knob"/>
    <property type="match status" value="1"/>
</dbReference>
<keyword evidence="4" id="KW-1227">Viral tail protein</keyword>
<keyword evidence="2" id="KW-0945">Host-virus interaction</keyword>
<sequence>MADLKQIQFKRSKTAGARPTTAQIAEGELAINLKDRTFFTSDGTQIIDLGLAKGGQIDGNITQTGNYTQTGNFSTSGDISARNLNATTGVTAGAEVVSNIGAFRAKATSSSNAHLRFQGEEVAASKIYERGILYADPQTASYGQIALRVQNGSAADSANAVFFWNGRGDFTAPRDVYAQRSRLSIESIAPTMNTNRLFTAYKPFGAQQYSWDDSVTYTKATGALNYVYKGRANIEGTIWHNIIDERTGAENVWYTGSGPENKMHSLASRGGKGHGSYTGSLMIGANNLGEYSGMGDSSIALGDNDTGFKWTGDGAFSIMSNAQKIVDIYNSATKPFYIKKCTKIAHSDNNSDNLFPSNNNALLEIDTSLDGNNAGGNGVTLIGYNSGSRYYHYFRGRGSANFDMDNGVYISKGGLSVTGNISSTGQVQPSNFSNFDSRYQNLLQLGGNVNLDTLAGADHAGEYAQHSNVNTSLALNYPEALAGHLTVTSGAGVQQRYHVYNSTRVYLRAKYSSDSWRPWDRVVTEDYLKTGIPAQFVSKNSDGFRIAYGSYGFFIRNDGGSTYFMLTNSGDQMGTWNNLRPLIINNSTGQVTIATPLIVSHSSGLTVNSTAGDAISWGNAGACLANDGNLKGSRWKSFGGSDWAGDALSWVHGQNVSKSGDTMTGALRVTNWISADNVRTYNDIELSKNARRHIRFQDSRGADAYIYKDAGANPLRINLGADGGDWQFQVGGTFYASGNGDFNDVRIRSDIRLKTNLVKIESATDKIEKLNGYVYDKKQSLHDSEYNSQEAGLIAQELEKVLPEAVSELSDGTKTISSSATIALLVESIKELNSRIKELESK</sequence>
<dbReference type="Pfam" id="PF21446">
    <property type="entry name" value="Gp34_trimer"/>
    <property type="match status" value="1"/>
</dbReference>
<dbReference type="PROSITE" id="PS51688">
    <property type="entry name" value="ICA"/>
    <property type="match status" value="1"/>
</dbReference>
<evidence type="ECO:0000256" key="7">
    <source>
        <dbReference type="ARBA" id="ARBA00023296"/>
    </source>
</evidence>
<evidence type="ECO:0000256" key="10">
    <source>
        <dbReference type="ARBA" id="ARBA00035637"/>
    </source>
</evidence>
<keyword evidence="15" id="KW-1185">Reference proteome</keyword>
<evidence type="ECO:0000256" key="9">
    <source>
        <dbReference type="ARBA" id="ARBA00035610"/>
    </source>
</evidence>
<dbReference type="Proteomes" id="UP000465071">
    <property type="component" value="Segment"/>
</dbReference>
<keyword evidence="7" id="KW-1160">Virus entry into host cell</keyword>
<evidence type="ECO:0000256" key="1">
    <source>
        <dbReference type="ARBA" id="ARBA00004328"/>
    </source>
</evidence>
<evidence type="ECO:0000313" key="15">
    <source>
        <dbReference type="Proteomes" id="UP000465071"/>
    </source>
</evidence>
<evidence type="ECO:0000256" key="2">
    <source>
        <dbReference type="ARBA" id="ARBA00022581"/>
    </source>
</evidence>
<dbReference type="GO" id="GO:0019062">
    <property type="term" value="P:virion attachment to host cell"/>
    <property type="evidence" value="ECO:0007669"/>
    <property type="project" value="UniProtKB-KW"/>
</dbReference>
<gene>
    <name evidence="14" type="ORF">CPT_CIP9_079</name>
</gene>
<evidence type="ECO:0000256" key="11">
    <source>
        <dbReference type="ARBA" id="ARBA00035669"/>
    </source>
</evidence>
<evidence type="ECO:0000256" key="12">
    <source>
        <dbReference type="ARBA" id="ARBA00035705"/>
    </source>
</evidence>
<dbReference type="Pfam" id="PF13884">
    <property type="entry name" value="Peptidase_S74"/>
    <property type="match status" value="1"/>
</dbReference>
<dbReference type="GO" id="GO:0098024">
    <property type="term" value="C:virus tail, fiber"/>
    <property type="evidence" value="ECO:0007669"/>
    <property type="project" value="UniProtKB-KW"/>
</dbReference>
<accession>A0A6B9XZB4</accession>
<dbReference type="GO" id="GO:0046718">
    <property type="term" value="P:symbiont entry into host cell"/>
    <property type="evidence" value="ECO:0007669"/>
    <property type="project" value="UniProtKB-KW"/>
</dbReference>
<evidence type="ECO:0000256" key="3">
    <source>
        <dbReference type="ARBA" id="ARBA00022672"/>
    </source>
</evidence>
<protein>
    <recommendedName>
        <fullName evidence="12">Long tail fiber protein Gp37</fullName>
    </recommendedName>
    <alternativeName>
        <fullName evidence="8">Receptor-recognizing protein</fullName>
    </alternativeName>
</protein>
<comment type="function">
    <text evidence="9">The C-terminal chaperone protein mediates homotrimerization and proper folding of the catalytic trimer.</text>
</comment>
<comment type="similarity">
    <text evidence="10">Belongs to the S16-like long tail fiber protein Gp37 family.</text>
</comment>